<evidence type="ECO:0000313" key="3">
    <source>
        <dbReference type="Proteomes" id="UP000681356"/>
    </source>
</evidence>
<dbReference type="Pfam" id="PF04102">
    <property type="entry name" value="SlyX"/>
    <property type="match status" value="1"/>
</dbReference>
<keyword evidence="3" id="KW-1185">Reference proteome</keyword>
<comment type="caution">
    <text evidence="2">The sequence shown here is derived from an EMBL/GenBank/DDBJ whole genome shotgun (WGS) entry which is preliminary data.</text>
</comment>
<evidence type="ECO:0000256" key="1">
    <source>
        <dbReference type="SAM" id="Coils"/>
    </source>
</evidence>
<name>A0A8J8B8M4_9RHOB</name>
<sequence length="64" mass="7364">MTEIEERLAHLIRTVDDLSDTVARQDREIAVLTRRVEMLLYREAQRESEGTGGVVLGNEKPPHY</sequence>
<evidence type="ECO:0000313" key="2">
    <source>
        <dbReference type="EMBL" id="MBS0126376.1"/>
    </source>
</evidence>
<dbReference type="InterPro" id="IPR007236">
    <property type="entry name" value="SlyX"/>
</dbReference>
<dbReference type="AlphaFoldDB" id="A0A8J8B8M4"/>
<dbReference type="RefSeq" id="WP_212538339.1">
    <property type="nucleotide sequence ID" value="NZ_JAGTUU010000009.1"/>
</dbReference>
<protein>
    <submittedName>
        <fullName evidence="2">SlyX family protein</fullName>
    </submittedName>
</protein>
<keyword evidence="1" id="KW-0175">Coiled coil</keyword>
<organism evidence="2 3">
    <name type="scientific">Thetidibacter halocola</name>
    <dbReference type="NCBI Taxonomy" id="2827239"/>
    <lineage>
        <taxon>Bacteria</taxon>
        <taxon>Pseudomonadati</taxon>
        <taxon>Pseudomonadota</taxon>
        <taxon>Alphaproteobacteria</taxon>
        <taxon>Rhodobacterales</taxon>
        <taxon>Roseobacteraceae</taxon>
        <taxon>Thetidibacter</taxon>
    </lineage>
</organism>
<dbReference type="EMBL" id="JAGTUU010000009">
    <property type="protein sequence ID" value="MBS0126376.1"/>
    <property type="molecule type" value="Genomic_DNA"/>
</dbReference>
<gene>
    <name evidence="2" type="ORF">KB874_20025</name>
</gene>
<feature type="coiled-coil region" evidence="1">
    <location>
        <begin position="1"/>
        <end position="35"/>
    </location>
</feature>
<dbReference type="Proteomes" id="UP000681356">
    <property type="component" value="Unassembled WGS sequence"/>
</dbReference>
<reference evidence="2" key="1">
    <citation type="submission" date="2021-04" db="EMBL/GenBank/DDBJ databases">
        <authorList>
            <person name="Yoon J."/>
        </authorList>
    </citation>
    <scope>NUCLEOTIDE SEQUENCE</scope>
    <source>
        <strain evidence="2">KMU-90</strain>
    </source>
</reference>
<accession>A0A8J8B8M4</accession>
<proteinExistence type="predicted"/>